<sequence length="276" mass="29846">MQDQLRSATATSQGVEVAFSGHRKSVSRSGRGQSPASSPPTSDPGLDDSIQTSPLARFSANATASRLPSQHGATPTPLRRGLLPDQLNSDSEDGVGGNIVVASGRQAPVPAVSPASTQVVEETPQFAQQRRQEAVMNNPTRAHRRAPEVVGMEGDSDSIHYATDPDPAIEIAKLRKSRNVLAQSLEESTAQLNRFRASRLVHGEGNSAVTEELQKAGLDQPRAMTALGVADKWKGRVTTIFLGFLMGVMVLFLLWVWVNGPDYQYIRKRRVEVLSE</sequence>
<dbReference type="AlphaFoldDB" id="A0A2S6BUV2"/>
<accession>A0A2S6BUV2</accession>
<feature type="compositionally biased region" description="Polar residues" evidence="1">
    <location>
        <begin position="1"/>
        <end position="14"/>
    </location>
</feature>
<proteinExistence type="predicted"/>
<name>A0A2S6BUV2_9PEZI</name>
<evidence type="ECO:0000313" key="3">
    <source>
        <dbReference type="EMBL" id="PPJ51260.1"/>
    </source>
</evidence>
<feature type="transmembrane region" description="Helical" evidence="2">
    <location>
        <begin position="240"/>
        <end position="258"/>
    </location>
</feature>
<keyword evidence="2" id="KW-1133">Transmembrane helix</keyword>
<feature type="compositionally biased region" description="Polar residues" evidence="1">
    <location>
        <begin position="49"/>
        <end position="73"/>
    </location>
</feature>
<comment type="caution">
    <text evidence="3">The sequence shown here is derived from an EMBL/GenBank/DDBJ whole genome shotgun (WGS) entry which is preliminary data.</text>
</comment>
<evidence type="ECO:0000256" key="1">
    <source>
        <dbReference type="SAM" id="MobiDB-lite"/>
    </source>
</evidence>
<feature type="region of interest" description="Disordered" evidence="1">
    <location>
        <begin position="1"/>
        <end position="98"/>
    </location>
</feature>
<keyword evidence="4" id="KW-1185">Reference proteome</keyword>
<dbReference type="OrthoDB" id="3643125at2759"/>
<evidence type="ECO:0000313" key="4">
    <source>
        <dbReference type="Proteomes" id="UP000237631"/>
    </source>
</evidence>
<reference evidence="4" key="1">
    <citation type="journal article" date="2017" name="bioRxiv">
        <title>Conservation of a gene cluster reveals novel cercosporin biosynthetic mechanisms and extends production to the genus Colletotrichum.</title>
        <authorList>
            <person name="de Jonge R."/>
            <person name="Ebert M.K."/>
            <person name="Huitt-Roehl C.R."/>
            <person name="Pal P."/>
            <person name="Suttle J.C."/>
            <person name="Spanner R.E."/>
            <person name="Neubauer J.D."/>
            <person name="Jurick W.M.II."/>
            <person name="Stott K.A."/>
            <person name="Secor G.A."/>
            <person name="Thomma B.P.H.J."/>
            <person name="Van de Peer Y."/>
            <person name="Townsend C.A."/>
            <person name="Bolton M.D."/>
        </authorList>
    </citation>
    <scope>NUCLEOTIDE SEQUENCE [LARGE SCALE GENOMIC DNA]</scope>
    <source>
        <strain evidence="4">CBS538.71</strain>
    </source>
</reference>
<protein>
    <submittedName>
        <fullName evidence="3">Uncharacterized protein</fullName>
    </submittedName>
</protein>
<dbReference type="Proteomes" id="UP000237631">
    <property type="component" value="Unassembled WGS sequence"/>
</dbReference>
<keyword evidence="2" id="KW-0472">Membrane</keyword>
<keyword evidence="2" id="KW-0812">Transmembrane</keyword>
<dbReference type="EMBL" id="PNEN01001761">
    <property type="protein sequence ID" value="PPJ51260.1"/>
    <property type="molecule type" value="Genomic_DNA"/>
</dbReference>
<evidence type="ECO:0000256" key="2">
    <source>
        <dbReference type="SAM" id="Phobius"/>
    </source>
</evidence>
<gene>
    <name evidence="3" type="ORF">CBER1_08164</name>
</gene>
<feature type="compositionally biased region" description="Polar residues" evidence="1">
    <location>
        <begin position="27"/>
        <end position="36"/>
    </location>
</feature>
<organism evidence="3 4">
    <name type="scientific">Cercospora berteroae</name>
    <dbReference type="NCBI Taxonomy" id="357750"/>
    <lineage>
        <taxon>Eukaryota</taxon>
        <taxon>Fungi</taxon>
        <taxon>Dikarya</taxon>
        <taxon>Ascomycota</taxon>
        <taxon>Pezizomycotina</taxon>
        <taxon>Dothideomycetes</taxon>
        <taxon>Dothideomycetidae</taxon>
        <taxon>Mycosphaerellales</taxon>
        <taxon>Mycosphaerellaceae</taxon>
        <taxon>Cercospora</taxon>
    </lineage>
</organism>